<feature type="chain" id="PRO_5002202887" evidence="1">
    <location>
        <begin position="28"/>
        <end position="76"/>
    </location>
</feature>
<feature type="signal peptide" evidence="1">
    <location>
        <begin position="1"/>
        <end position="27"/>
    </location>
</feature>
<dbReference type="EMBL" id="GBZX01001214">
    <property type="protein sequence ID" value="JAG91526.1"/>
    <property type="molecule type" value="mRNA"/>
</dbReference>
<name>A0A0C9RVL0_AMBAM</name>
<proteinExistence type="evidence at transcript level"/>
<reference evidence="2" key="1">
    <citation type="journal article" date="2015" name="PLoS ONE">
        <title>An Insight into the Sialome of the Lone Star Tick, Amblyomma americanum, with a Glimpse on Its Time Dependent Gene Expression.</title>
        <authorList>
            <person name="Karim S."/>
            <person name="Ribeiro J.M."/>
        </authorList>
    </citation>
    <scope>NUCLEOTIDE SEQUENCE</scope>
    <source>
        <tissue evidence="2">Salivary gland</tissue>
    </source>
</reference>
<accession>A0A0C9RVL0</accession>
<evidence type="ECO:0000313" key="2">
    <source>
        <dbReference type="EMBL" id="JAG91526.1"/>
    </source>
</evidence>
<feature type="non-terminal residue" evidence="2">
    <location>
        <position position="1"/>
    </location>
</feature>
<organism evidence="2">
    <name type="scientific">Amblyomma americanum</name>
    <name type="common">Lone star tick</name>
    <dbReference type="NCBI Taxonomy" id="6943"/>
    <lineage>
        <taxon>Eukaryota</taxon>
        <taxon>Metazoa</taxon>
        <taxon>Ecdysozoa</taxon>
        <taxon>Arthropoda</taxon>
        <taxon>Chelicerata</taxon>
        <taxon>Arachnida</taxon>
        <taxon>Acari</taxon>
        <taxon>Parasitiformes</taxon>
        <taxon>Ixodida</taxon>
        <taxon>Ixodoidea</taxon>
        <taxon>Ixodidae</taxon>
        <taxon>Amblyomminae</taxon>
        <taxon>Amblyomma</taxon>
    </lineage>
</organism>
<dbReference type="AlphaFoldDB" id="A0A0C9RVL0"/>
<evidence type="ECO:0000256" key="1">
    <source>
        <dbReference type="SAM" id="SignalP"/>
    </source>
</evidence>
<protein>
    <submittedName>
        <fullName evidence="2">Putative secreted protein</fullName>
    </submittedName>
</protein>
<sequence length="76" mass="8389">RFEMDRNLVHAILFLLCMESLMKSVNCCDPTSRPSRHQRGMPSCVGDDCASRGNCGADCKCISQNVLCNGYCAKLN</sequence>
<keyword evidence="1" id="KW-0732">Signal</keyword>